<evidence type="ECO:0000313" key="4">
    <source>
        <dbReference type="EMBL" id="MBE0347271.1"/>
    </source>
</evidence>
<evidence type="ECO:0000313" key="5">
    <source>
        <dbReference type="Proteomes" id="UP000660708"/>
    </source>
</evidence>
<dbReference type="AlphaFoldDB" id="A0A8I0MWT4"/>
<sequence length="355" mass="40466">MGFPYLRFMQKLKKHIINIIEFTRGAVRPFFVAVPTLSRLYYLLFDRAFGYEQQAILKAKIQYQKHQGIQKSASALLRRNIHRLEKGLIMRPRKPVFALDYIAETVSVYQRATQVDNLEQTDLKWAHSVLKQYFDVCDTSHPIVKSSYLTFQTIEFEGDCSATPYSSSQRVKHDVSYEQLKALATSRRSVRWFEQKTVDRSLLIDALTIATQAPSACNRQAYEFMWIDDEQIKQKAASLPGGTAGFATQIPCLLAVVGDLSAYPFERDRHVIYIDASLASMQFMLACETLGLSTCALNWPELHKLDERAARLLNLPQHKRIVMFIAVGYALADGGIPFSNKKSAEVLLTRVEPKE</sequence>
<gene>
    <name evidence="4" type="ORF">PPEP_a1687</name>
</gene>
<dbReference type="EMBL" id="AQHF01000026">
    <property type="protein sequence ID" value="MBE0347271.1"/>
    <property type="molecule type" value="Genomic_DNA"/>
</dbReference>
<reference evidence="4 5" key="1">
    <citation type="submission" date="2015-06" db="EMBL/GenBank/DDBJ databases">
        <title>Genome sequence of Pseudoalteromonas peptidolytica.</title>
        <authorList>
            <person name="Xie B.-B."/>
            <person name="Rong J.-C."/>
            <person name="Qin Q.-L."/>
            <person name="Zhang Y.-Z."/>
        </authorList>
    </citation>
    <scope>NUCLEOTIDE SEQUENCE [LARGE SCALE GENOMIC DNA]</scope>
    <source>
        <strain evidence="4 5">F12-50-A1</strain>
    </source>
</reference>
<keyword evidence="5" id="KW-1185">Reference proteome</keyword>
<name>A0A8I0MWT4_9GAMM</name>
<dbReference type="Gene3D" id="3.40.109.10">
    <property type="entry name" value="NADH Oxidase"/>
    <property type="match status" value="1"/>
</dbReference>
<protein>
    <recommendedName>
        <fullName evidence="3">Nitroreductase domain-containing protein</fullName>
    </recommendedName>
</protein>
<feature type="domain" description="Nitroreductase" evidence="3">
    <location>
        <begin position="243"/>
        <end position="329"/>
    </location>
</feature>
<dbReference type="PANTHER" id="PTHR43673">
    <property type="entry name" value="NAD(P)H NITROREDUCTASE YDGI-RELATED"/>
    <property type="match status" value="1"/>
</dbReference>
<evidence type="ECO:0000256" key="2">
    <source>
        <dbReference type="ARBA" id="ARBA00023002"/>
    </source>
</evidence>
<evidence type="ECO:0000259" key="3">
    <source>
        <dbReference type="Pfam" id="PF00881"/>
    </source>
</evidence>
<dbReference type="InterPro" id="IPR000415">
    <property type="entry name" value="Nitroreductase-like"/>
</dbReference>
<dbReference type="Proteomes" id="UP000660708">
    <property type="component" value="Unassembled WGS sequence"/>
</dbReference>
<dbReference type="InterPro" id="IPR029479">
    <property type="entry name" value="Nitroreductase"/>
</dbReference>
<accession>A0A8I0MWT4</accession>
<dbReference type="Pfam" id="PF00881">
    <property type="entry name" value="Nitroreductase"/>
    <property type="match status" value="2"/>
</dbReference>
<evidence type="ECO:0000256" key="1">
    <source>
        <dbReference type="ARBA" id="ARBA00007118"/>
    </source>
</evidence>
<comment type="similarity">
    <text evidence="1">Belongs to the nitroreductase family.</text>
</comment>
<proteinExistence type="inferred from homology"/>
<keyword evidence="2" id="KW-0560">Oxidoreductase</keyword>
<dbReference type="SUPFAM" id="SSF55469">
    <property type="entry name" value="FMN-dependent nitroreductase-like"/>
    <property type="match status" value="1"/>
</dbReference>
<organism evidence="4 5">
    <name type="scientific">Pseudoalteromonas peptidolytica F12-50-A1</name>
    <dbReference type="NCBI Taxonomy" id="1315280"/>
    <lineage>
        <taxon>Bacteria</taxon>
        <taxon>Pseudomonadati</taxon>
        <taxon>Pseudomonadota</taxon>
        <taxon>Gammaproteobacteria</taxon>
        <taxon>Alteromonadales</taxon>
        <taxon>Pseudoalteromonadaceae</taxon>
        <taxon>Pseudoalteromonas</taxon>
    </lineage>
</organism>
<dbReference type="CDD" id="cd02062">
    <property type="entry name" value="Nitro_FMN_reductase"/>
    <property type="match status" value="1"/>
</dbReference>
<dbReference type="PANTHER" id="PTHR43673:SF10">
    <property type="entry name" value="NADH DEHYDROGENASE_NAD(P)H NITROREDUCTASE XCC3605-RELATED"/>
    <property type="match status" value="1"/>
</dbReference>
<feature type="domain" description="Nitroreductase" evidence="3">
    <location>
        <begin position="185"/>
        <end position="237"/>
    </location>
</feature>
<dbReference type="GO" id="GO:0016491">
    <property type="term" value="F:oxidoreductase activity"/>
    <property type="evidence" value="ECO:0007669"/>
    <property type="project" value="UniProtKB-KW"/>
</dbReference>
<comment type="caution">
    <text evidence="4">The sequence shown here is derived from an EMBL/GenBank/DDBJ whole genome shotgun (WGS) entry which is preliminary data.</text>
</comment>